<dbReference type="InterPro" id="IPR036388">
    <property type="entry name" value="WH-like_DNA-bd_sf"/>
</dbReference>
<gene>
    <name evidence="2" type="ORF">GCM10009559_31840</name>
</gene>
<dbReference type="SUPFAM" id="SSF46785">
    <property type="entry name" value="Winged helix' DNA-binding domain"/>
    <property type="match status" value="1"/>
</dbReference>
<evidence type="ECO:0000313" key="2">
    <source>
        <dbReference type="EMBL" id="GAA0938229.1"/>
    </source>
</evidence>
<keyword evidence="3" id="KW-1185">Reference proteome</keyword>
<reference evidence="3" key="1">
    <citation type="journal article" date="2019" name="Int. J. Syst. Evol. Microbiol.">
        <title>The Global Catalogue of Microorganisms (GCM) 10K type strain sequencing project: providing services to taxonomists for standard genome sequencing and annotation.</title>
        <authorList>
            <consortium name="The Broad Institute Genomics Platform"/>
            <consortium name="The Broad Institute Genome Sequencing Center for Infectious Disease"/>
            <person name="Wu L."/>
            <person name="Ma J."/>
        </authorList>
    </citation>
    <scope>NUCLEOTIDE SEQUENCE [LARGE SCALE GENOMIC DNA]</scope>
    <source>
        <strain evidence="3">JCM 11117</strain>
    </source>
</reference>
<evidence type="ECO:0000259" key="1">
    <source>
        <dbReference type="PROSITE" id="PS50995"/>
    </source>
</evidence>
<dbReference type="SMART" id="SM00347">
    <property type="entry name" value="HTH_MARR"/>
    <property type="match status" value="1"/>
</dbReference>
<feature type="domain" description="HTH marR-type" evidence="1">
    <location>
        <begin position="7"/>
        <end position="144"/>
    </location>
</feature>
<dbReference type="Pfam" id="PF12802">
    <property type="entry name" value="MarR_2"/>
    <property type="match status" value="1"/>
</dbReference>
<dbReference type="InterPro" id="IPR000835">
    <property type="entry name" value="HTH_MarR-typ"/>
</dbReference>
<dbReference type="EMBL" id="BAAAHP010000090">
    <property type="protein sequence ID" value="GAA0938229.1"/>
    <property type="molecule type" value="Genomic_DNA"/>
</dbReference>
<dbReference type="InterPro" id="IPR039422">
    <property type="entry name" value="MarR/SlyA-like"/>
</dbReference>
<dbReference type="Gene3D" id="1.10.10.10">
    <property type="entry name" value="Winged helix-like DNA-binding domain superfamily/Winged helix DNA-binding domain"/>
    <property type="match status" value="1"/>
</dbReference>
<dbReference type="PROSITE" id="PS50995">
    <property type="entry name" value="HTH_MARR_2"/>
    <property type="match status" value="1"/>
</dbReference>
<protein>
    <submittedName>
        <fullName evidence="2">MarR family winged helix-turn-helix transcriptional regulator</fullName>
    </submittedName>
</protein>
<proteinExistence type="predicted"/>
<comment type="caution">
    <text evidence="2">The sequence shown here is derived from an EMBL/GenBank/DDBJ whole genome shotgun (WGS) entry which is preliminary data.</text>
</comment>
<dbReference type="InterPro" id="IPR036390">
    <property type="entry name" value="WH_DNA-bd_sf"/>
</dbReference>
<dbReference type="Proteomes" id="UP001499967">
    <property type="component" value="Unassembled WGS sequence"/>
</dbReference>
<accession>A0ABP4AP02</accession>
<evidence type="ECO:0000313" key="3">
    <source>
        <dbReference type="Proteomes" id="UP001499967"/>
    </source>
</evidence>
<organism evidence="2 3">
    <name type="scientific">Pseudonocardia zijingensis</name>
    <dbReference type="NCBI Taxonomy" id="153376"/>
    <lineage>
        <taxon>Bacteria</taxon>
        <taxon>Bacillati</taxon>
        <taxon>Actinomycetota</taxon>
        <taxon>Actinomycetes</taxon>
        <taxon>Pseudonocardiales</taxon>
        <taxon>Pseudonocardiaceae</taxon>
        <taxon>Pseudonocardia</taxon>
    </lineage>
</organism>
<sequence length="158" mass="17241">MSTPEDVDAAVRQLMLVFPRLVGRVKKLPPPPALRSLELTPRHLSLLSMLLLDGPLTVSELAERLSVAPTTVSLLVGELSGKGVLRRRPDPADRRRRIVDLDDEVRPAVSRWLAPGARAWREALGPLTPAERRVVVDTLLAYEAAVTRGLGAAPAEPR</sequence>
<dbReference type="PANTHER" id="PTHR33164:SF43">
    <property type="entry name" value="HTH-TYPE TRANSCRIPTIONAL REPRESSOR YETL"/>
    <property type="match status" value="1"/>
</dbReference>
<dbReference type="PANTHER" id="PTHR33164">
    <property type="entry name" value="TRANSCRIPTIONAL REGULATOR, MARR FAMILY"/>
    <property type="match status" value="1"/>
</dbReference>
<name>A0ABP4AP02_9PSEU</name>